<evidence type="ECO:0000313" key="1">
    <source>
        <dbReference type="EMBL" id="WDG11081.1"/>
    </source>
</evidence>
<dbReference type="SUPFAM" id="SSF53850">
    <property type="entry name" value="Periplasmic binding protein-like II"/>
    <property type="match status" value="1"/>
</dbReference>
<dbReference type="EMBL" id="CP117989">
    <property type="protein sequence ID" value="WDG11081.1"/>
    <property type="molecule type" value="Genomic_DNA"/>
</dbReference>
<proteinExistence type="predicted"/>
<organism evidence="1 2">
    <name type="scientific">Vibrio campbellii</name>
    <dbReference type="NCBI Taxonomy" id="680"/>
    <lineage>
        <taxon>Bacteria</taxon>
        <taxon>Pseudomonadati</taxon>
        <taxon>Pseudomonadota</taxon>
        <taxon>Gammaproteobacteria</taxon>
        <taxon>Vibrionales</taxon>
        <taxon>Vibrionaceae</taxon>
        <taxon>Vibrio</taxon>
    </lineage>
</organism>
<sequence length="259" mass="29669">MVQFWNGNKSTIRQQYEWEALQLVLQNSQHEFLLNNDLTEYPDAKDEGQVFSHGTDLLVTVAGNKKFTQGSYLMLPQPLCKGLLGCRVLIVRKDRLVEFRGLSEAKLKQMSIGIPATWADADLFRVNQYQVEEHGSLEERLLAVQSGECDYMALGANEAEAIVTQYAYLVPDLVVEPTIMLYYPFPLVFYCHPEKAELFTELKLGLERSLNNGELDELFEQTYGKDVRAMKLHQRRVFHLTNPILPSELAYYQSDLLPA</sequence>
<accession>A0AAQ2Y3V8</accession>
<evidence type="ECO:0000313" key="2">
    <source>
        <dbReference type="Proteomes" id="UP001219537"/>
    </source>
</evidence>
<dbReference type="Proteomes" id="UP001219537">
    <property type="component" value="Chromosome 2"/>
</dbReference>
<reference evidence="1" key="1">
    <citation type="submission" date="2023-02" db="EMBL/GenBank/DDBJ databases">
        <title>Isolation, identification, and genome analysis of Vibrio campbellii in the Penaeus vannamei larvae stage.</title>
        <authorList>
            <person name="Huang T."/>
            <person name="Zhang B."/>
        </authorList>
    </citation>
    <scope>NUCLEOTIDE SEQUENCE</scope>
    <source>
        <strain evidence="1">20220413_1</strain>
    </source>
</reference>
<dbReference type="RefSeq" id="WP_274291753.1">
    <property type="nucleotide sequence ID" value="NZ_CP117989.1"/>
</dbReference>
<dbReference type="AlphaFoldDB" id="A0AAQ2Y3V8"/>
<name>A0AAQ2Y3V8_9VIBR</name>
<gene>
    <name evidence="1" type="ORF">PUN50_17595</name>
</gene>
<protein>
    <submittedName>
        <fullName evidence="1">Transporter substrate-binding domain-containing protein</fullName>
    </submittedName>
</protein>